<dbReference type="Pfam" id="PF13618">
    <property type="entry name" value="Gluconate_2-dh3"/>
    <property type="match status" value="1"/>
</dbReference>
<evidence type="ECO:0000313" key="1">
    <source>
        <dbReference type="EMBL" id="GHB79401.1"/>
    </source>
</evidence>
<protein>
    <recommendedName>
        <fullName evidence="3">Gluconate 2-dehydrogenase subunit 3 family protein</fullName>
    </recommendedName>
</protein>
<evidence type="ECO:0008006" key="3">
    <source>
        <dbReference type="Google" id="ProtNLM"/>
    </source>
</evidence>
<dbReference type="EMBL" id="BMXF01000004">
    <property type="protein sequence ID" value="GHB79401.1"/>
    <property type="molecule type" value="Genomic_DNA"/>
</dbReference>
<dbReference type="AlphaFoldDB" id="A0A8J3DBE8"/>
<name>A0A8J3DBE8_9BACT</name>
<proteinExistence type="predicted"/>
<gene>
    <name evidence="1" type="ORF">GCM10007390_36750</name>
</gene>
<sequence>MKMNRREAVQRISLLMGGVALSGPVVSGILGEKTHFGDSVYATPQQEKLLAELADVIIPTTDTPGAKAAGAEQFIIRVIRDCHPMEEQKEFYASLDTFEKDSKAAFGKGFVALTNDQKVSMVKKLIETDRNFFKRMKNYTAVGYFTSEIGATQALEYLETPGRLEACIPIKPGQKAWALG</sequence>
<comment type="caution">
    <text evidence="1">The sequence shown here is derived from an EMBL/GenBank/DDBJ whole genome shotgun (WGS) entry which is preliminary data.</text>
</comment>
<keyword evidence="2" id="KW-1185">Reference proteome</keyword>
<evidence type="ECO:0000313" key="2">
    <source>
        <dbReference type="Proteomes" id="UP000598271"/>
    </source>
</evidence>
<dbReference type="Proteomes" id="UP000598271">
    <property type="component" value="Unassembled WGS sequence"/>
</dbReference>
<accession>A0A8J3DBE8</accession>
<dbReference type="InterPro" id="IPR027056">
    <property type="entry name" value="Gluconate_2DH_su3"/>
</dbReference>
<reference evidence="1 2" key="1">
    <citation type="journal article" date="2014" name="Int. J. Syst. Evol. Microbiol.">
        <title>Complete genome sequence of Corynebacterium casei LMG S-19264T (=DSM 44701T), isolated from a smear-ripened cheese.</title>
        <authorList>
            <consortium name="US DOE Joint Genome Institute (JGI-PGF)"/>
            <person name="Walter F."/>
            <person name="Albersmeier A."/>
            <person name="Kalinowski J."/>
            <person name="Ruckert C."/>
        </authorList>
    </citation>
    <scope>NUCLEOTIDE SEQUENCE [LARGE SCALE GENOMIC DNA]</scope>
    <source>
        <strain evidence="1 2">KCTC 12866</strain>
    </source>
</reference>
<organism evidence="1 2">
    <name type="scientific">Persicitalea jodogahamensis</name>
    <dbReference type="NCBI Taxonomy" id="402147"/>
    <lineage>
        <taxon>Bacteria</taxon>
        <taxon>Pseudomonadati</taxon>
        <taxon>Bacteroidota</taxon>
        <taxon>Cytophagia</taxon>
        <taxon>Cytophagales</taxon>
        <taxon>Spirosomataceae</taxon>
        <taxon>Persicitalea</taxon>
    </lineage>
</organism>